<keyword evidence="6" id="KW-0547">Nucleotide-binding</keyword>
<dbReference type="InterPro" id="IPR036652">
    <property type="entry name" value="YjeF_N_dom_sf"/>
</dbReference>
<dbReference type="InterPro" id="IPR000631">
    <property type="entry name" value="CARKD"/>
</dbReference>
<evidence type="ECO:0000259" key="16">
    <source>
        <dbReference type="PROSITE" id="PS51385"/>
    </source>
</evidence>
<evidence type="ECO:0000256" key="1">
    <source>
        <dbReference type="ARBA" id="ARBA00001958"/>
    </source>
</evidence>
<evidence type="ECO:0000313" key="17">
    <source>
        <dbReference type="EMBL" id="HIU41699.1"/>
    </source>
</evidence>
<dbReference type="PANTHER" id="PTHR12592">
    <property type="entry name" value="ATP-DEPENDENT (S)-NAD(P)H-HYDRATE DEHYDRATASE FAMILY MEMBER"/>
    <property type="match status" value="1"/>
</dbReference>
<comment type="catalytic activity">
    <reaction evidence="13">
        <text>(6S)-NADHX + ADP = AMP + phosphate + NADH + H(+)</text>
        <dbReference type="Rhea" id="RHEA:32223"/>
        <dbReference type="ChEBI" id="CHEBI:15378"/>
        <dbReference type="ChEBI" id="CHEBI:43474"/>
        <dbReference type="ChEBI" id="CHEBI:57945"/>
        <dbReference type="ChEBI" id="CHEBI:64074"/>
        <dbReference type="ChEBI" id="CHEBI:456215"/>
        <dbReference type="ChEBI" id="CHEBI:456216"/>
        <dbReference type="EC" id="4.2.1.136"/>
    </reaction>
</comment>
<keyword evidence="9" id="KW-0520">NAD</keyword>
<dbReference type="PROSITE" id="PS51385">
    <property type="entry name" value="YJEF_N"/>
    <property type="match status" value="1"/>
</dbReference>
<keyword evidence="10" id="KW-0456">Lyase</keyword>
<dbReference type="SUPFAM" id="SSF64153">
    <property type="entry name" value="YjeF N-terminal domain-like"/>
    <property type="match status" value="1"/>
</dbReference>
<dbReference type="GO" id="GO:0052855">
    <property type="term" value="F:ADP-dependent NAD(P)H-hydrate dehydratase activity"/>
    <property type="evidence" value="ECO:0007669"/>
    <property type="project" value="UniProtKB-EC"/>
</dbReference>
<evidence type="ECO:0000256" key="2">
    <source>
        <dbReference type="ARBA" id="ARBA00006001"/>
    </source>
</evidence>
<evidence type="ECO:0000256" key="13">
    <source>
        <dbReference type="ARBA" id="ARBA00048238"/>
    </source>
</evidence>
<evidence type="ECO:0000256" key="3">
    <source>
        <dbReference type="ARBA" id="ARBA00009524"/>
    </source>
</evidence>
<dbReference type="GO" id="GO:0005524">
    <property type="term" value="F:ATP binding"/>
    <property type="evidence" value="ECO:0007669"/>
    <property type="project" value="UniProtKB-KW"/>
</dbReference>
<evidence type="ECO:0000256" key="14">
    <source>
        <dbReference type="ARBA" id="ARBA00049209"/>
    </source>
</evidence>
<dbReference type="AlphaFoldDB" id="A0A9D1ITG8"/>
<comment type="similarity">
    <text evidence="3">In the C-terminal section; belongs to the NnrD/CARKD family.</text>
</comment>
<dbReference type="Proteomes" id="UP000824082">
    <property type="component" value="Unassembled WGS sequence"/>
</dbReference>
<gene>
    <name evidence="17" type="ORF">IAD19_04015</name>
</gene>
<keyword evidence="8" id="KW-0521">NADP</keyword>
<dbReference type="HAMAP" id="MF_01966">
    <property type="entry name" value="NADHX_epimerase"/>
    <property type="match status" value="1"/>
</dbReference>
<organism evidence="17 18">
    <name type="scientific">Candidatus Egerieicola faecale</name>
    <dbReference type="NCBI Taxonomy" id="2840774"/>
    <lineage>
        <taxon>Bacteria</taxon>
        <taxon>Bacillati</taxon>
        <taxon>Bacillota</taxon>
        <taxon>Clostridia</taxon>
        <taxon>Eubacteriales</taxon>
        <taxon>Oscillospiraceae</taxon>
        <taxon>Oscillospiraceae incertae sedis</taxon>
        <taxon>Candidatus Egerieicola</taxon>
    </lineage>
</organism>
<evidence type="ECO:0000256" key="11">
    <source>
        <dbReference type="ARBA" id="ARBA00025153"/>
    </source>
</evidence>
<comment type="catalytic activity">
    <reaction evidence="14">
        <text>(6S)-NADPHX + ADP = AMP + phosphate + NADPH + H(+)</text>
        <dbReference type="Rhea" id="RHEA:32235"/>
        <dbReference type="ChEBI" id="CHEBI:15378"/>
        <dbReference type="ChEBI" id="CHEBI:43474"/>
        <dbReference type="ChEBI" id="CHEBI:57783"/>
        <dbReference type="ChEBI" id="CHEBI:64076"/>
        <dbReference type="ChEBI" id="CHEBI:456215"/>
        <dbReference type="ChEBI" id="CHEBI:456216"/>
        <dbReference type="EC" id="4.2.1.136"/>
    </reaction>
</comment>
<comment type="cofactor">
    <cofactor evidence="1">
        <name>K(+)</name>
        <dbReference type="ChEBI" id="CHEBI:29103"/>
    </cofactor>
</comment>
<comment type="function">
    <text evidence="11">Bifunctional enzyme that catalyzes the epimerization of the S- and R-forms of NAD(P)HX and the dehydration of the S-form of NAD(P)HX at the expense of ADP, which is converted to AMP. This allows the repair of both epimers of NAD(P)HX, a damaged form of NAD(P)H that is a result of enzymatic or heat-dependent hydration.</text>
</comment>
<comment type="similarity">
    <text evidence="2">In the N-terminal section; belongs to the NnrE/AIBP family.</text>
</comment>
<protein>
    <recommendedName>
        <fullName evidence="5">Bifunctional NAD(P)H-hydrate repair enzyme Nnr</fullName>
        <ecNumber evidence="4">4.2.1.136</ecNumber>
    </recommendedName>
    <alternativeName>
        <fullName evidence="12">Nicotinamide nucleotide repair protein</fullName>
    </alternativeName>
</protein>
<dbReference type="CDD" id="cd01171">
    <property type="entry name" value="YXKO-related"/>
    <property type="match status" value="1"/>
</dbReference>
<evidence type="ECO:0000256" key="10">
    <source>
        <dbReference type="ARBA" id="ARBA00023239"/>
    </source>
</evidence>
<sequence>MVVTVEQMKRLEKKTVELGSSYLQLMEQAGSAAANLLVERYFLIGKQVVILTGSGNNGGDGYVIARKLMQRGAQVTVVLCKGMPSTQESQENFRRLDRSEIRVLDAEKQPNFSYQALREGDFLVDCIFGTGFHGAVRGTALEVLNQANRCGGVKVAVDLPSGLSGDSGEVAGEFFHADLTIALGEKKPVHVTMPAAGGCGEIVTVDIGIPKAAYEGIETHHGQLTKELFARLGLPPVREAESNKGTYGKLLLICGSVGMGGAALMATRAALRCGAGLVKLATVEQNLFAAYPHFPEAVTIPLKAGEDGTISKAEIPRLLAEAKNAAAVVFGCGLNQSPALEELLRQLLEHCTAPLLIDADGINLLAKHIEWLNHRRGPVILTPHPGEMARLCGKTIAQIQ</sequence>
<dbReference type="PANTHER" id="PTHR12592:SF0">
    <property type="entry name" value="ATP-DEPENDENT (S)-NAD(P)H-HYDRATE DEHYDRATASE"/>
    <property type="match status" value="1"/>
</dbReference>
<feature type="domain" description="YjeF N-terminal" evidence="16">
    <location>
        <begin position="8"/>
        <end position="215"/>
    </location>
</feature>
<reference evidence="17" key="2">
    <citation type="journal article" date="2021" name="PeerJ">
        <title>Extensive microbial diversity within the chicken gut microbiome revealed by metagenomics and culture.</title>
        <authorList>
            <person name="Gilroy R."/>
            <person name="Ravi A."/>
            <person name="Getino M."/>
            <person name="Pursley I."/>
            <person name="Horton D.L."/>
            <person name="Alikhan N.F."/>
            <person name="Baker D."/>
            <person name="Gharbi K."/>
            <person name="Hall N."/>
            <person name="Watson M."/>
            <person name="Adriaenssens E.M."/>
            <person name="Foster-Nyarko E."/>
            <person name="Jarju S."/>
            <person name="Secka A."/>
            <person name="Antonio M."/>
            <person name="Oren A."/>
            <person name="Chaudhuri R.R."/>
            <person name="La Ragione R."/>
            <person name="Hildebrand F."/>
            <person name="Pallen M.J."/>
        </authorList>
    </citation>
    <scope>NUCLEOTIDE SEQUENCE</scope>
    <source>
        <strain evidence="17">4509</strain>
    </source>
</reference>
<evidence type="ECO:0000256" key="5">
    <source>
        <dbReference type="ARBA" id="ARBA00018591"/>
    </source>
</evidence>
<evidence type="ECO:0000256" key="12">
    <source>
        <dbReference type="ARBA" id="ARBA00032624"/>
    </source>
</evidence>
<evidence type="ECO:0000256" key="7">
    <source>
        <dbReference type="ARBA" id="ARBA00022840"/>
    </source>
</evidence>
<dbReference type="EMBL" id="DVMX01000080">
    <property type="protein sequence ID" value="HIU41699.1"/>
    <property type="molecule type" value="Genomic_DNA"/>
</dbReference>
<dbReference type="GO" id="GO:0052856">
    <property type="term" value="F:NAD(P)HX epimerase activity"/>
    <property type="evidence" value="ECO:0007669"/>
    <property type="project" value="TreeGrafter"/>
</dbReference>
<dbReference type="GO" id="GO:0110051">
    <property type="term" value="P:metabolite repair"/>
    <property type="evidence" value="ECO:0007669"/>
    <property type="project" value="TreeGrafter"/>
</dbReference>
<dbReference type="Pfam" id="PF03853">
    <property type="entry name" value="YjeF_N"/>
    <property type="match status" value="1"/>
</dbReference>
<dbReference type="SUPFAM" id="SSF53613">
    <property type="entry name" value="Ribokinase-like"/>
    <property type="match status" value="1"/>
</dbReference>
<dbReference type="InterPro" id="IPR004443">
    <property type="entry name" value="YjeF_N_dom"/>
</dbReference>
<dbReference type="Gene3D" id="3.40.1190.20">
    <property type="match status" value="1"/>
</dbReference>
<dbReference type="NCBIfam" id="TIGR00197">
    <property type="entry name" value="yjeF_nterm"/>
    <property type="match status" value="1"/>
</dbReference>
<evidence type="ECO:0000256" key="8">
    <source>
        <dbReference type="ARBA" id="ARBA00022857"/>
    </source>
</evidence>
<evidence type="ECO:0000256" key="4">
    <source>
        <dbReference type="ARBA" id="ARBA00013129"/>
    </source>
</evidence>
<reference evidence="17" key="1">
    <citation type="submission" date="2020-10" db="EMBL/GenBank/DDBJ databases">
        <authorList>
            <person name="Gilroy R."/>
        </authorList>
    </citation>
    <scope>NUCLEOTIDE SEQUENCE</scope>
    <source>
        <strain evidence="17">4509</strain>
    </source>
</reference>
<dbReference type="Pfam" id="PF01256">
    <property type="entry name" value="Carb_kinase"/>
    <property type="match status" value="1"/>
</dbReference>
<comment type="caution">
    <text evidence="17">The sequence shown here is derived from an EMBL/GenBank/DDBJ whole genome shotgun (WGS) entry which is preliminary data.</text>
</comment>
<evidence type="ECO:0000259" key="15">
    <source>
        <dbReference type="PROSITE" id="PS51383"/>
    </source>
</evidence>
<proteinExistence type="inferred from homology"/>
<evidence type="ECO:0000256" key="9">
    <source>
        <dbReference type="ARBA" id="ARBA00023027"/>
    </source>
</evidence>
<evidence type="ECO:0000313" key="18">
    <source>
        <dbReference type="Proteomes" id="UP000824082"/>
    </source>
</evidence>
<dbReference type="Gene3D" id="3.40.50.10260">
    <property type="entry name" value="YjeF N-terminal domain"/>
    <property type="match status" value="1"/>
</dbReference>
<keyword evidence="7" id="KW-0067">ATP-binding</keyword>
<feature type="domain" description="YjeF C-terminal" evidence="15">
    <location>
        <begin position="227"/>
        <end position="400"/>
    </location>
</feature>
<keyword evidence="17" id="KW-0413">Isomerase</keyword>
<name>A0A9D1ITG8_9FIRM</name>
<evidence type="ECO:0000256" key="6">
    <source>
        <dbReference type="ARBA" id="ARBA00022741"/>
    </source>
</evidence>
<dbReference type="InterPro" id="IPR029056">
    <property type="entry name" value="Ribokinase-like"/>
</dbReference>
<accession>A0A9D1ITG8</accession>
<feature type="non-terminal residue" evidence="17">
    <location>
        <position position="400"/>
    </location>
</feature>
<dbReference type="PROSITE" id="PS51383">
    <property type="entry name" value="YJEF_C_3"/>
    <property type="match status" value="1"/>
</dbReference>
<dbReference type="EC" id="4.2.1.136" evidence="4"/>